<dbReference type="InterPro" id="IPR011547">
    <property type="entry name" value="SLC26A/SulP_dom"/>
</dbReference>
<dbReference type="GO" id="GO:0016020">
    <property type="term" value="C:membrane"/>
    <property type="evidence" value="ECO:0007669"/>
    <property type="project" value="UniProtKB-SubCell"/>
</dbReference>
<protein>
    <submittedName>
        <fullName evidence="8">Sulfate transporter-like</fullName>
    </submittedName>
</protein>
<feature type="transmembrane region" description="Helical" evidence="6">
    <location>
        <begin position="357"/>
        <end position="376"/>
    </location>
</feature>
<keyword evidence="4 6" id="KW-0472">Membrane</keyword>
<evidence type="ECO:0000256" key="2">
    <source>
        <dbReference type="ARBA" id="ARBA00022692"/>
    </source>
</evidence>
<sequence>MEYNDVLTEDDFRDQFSYVAPQRTSLKERAKQSIHCSKQCACNVFLSFFPILTWFPKYKLKNYLPGDIIGGVTTAIVRIPQSLAYGLLAGLQPINGMYVAFFAPLVYTFLGTSRHVSVGTFAVISLMLGSALENYLSIHPAPVTNSSSSNSIAIATTASYSGTTASELGTTIAELTNSNTPVTEESYKLAVIGALTLLVGLIQIGLGFFRLGFVAIFLSDSLVSGFTTGAALFVFTAQVKYFFGIPLNRQSSPFALIKTYIELFSRIQETKWSEVIISVVCLAVLYPVKLINVKYKKKLHNIPIPIELIVVVIGTIISWAADFKGRFNVDVVNAIPSGLPAPQVPDISTWSSLIGDAFPIAIVSFAITVSIGKLFAKRHNYKISPNQELFALGVSQIACGMFQGHACSGALARSSVKESSGTKTQFSDVVSCIVILFVLLLIGQYLAPLPVACLSSIILINIRGLLKQVTILPRLWALSKPDFVVWVITFTAVALLGVALGLAIGVLGLLITVVLSVYNPQTTVRGGLGDTDIYRDIEKFKKAKEVPGIKIIRFPQSPFFGNVAALQEVSSEAMFVSKSCDQPLGGTGERSHLLDERIELKEISQRDDETISVINDVKEANDAPNVTNTLHPNNNLTASANTSDVGNNDDDHVAESRDAESGHVNGKGGKRRSPNRVSLDPNHCFHTIIFDCSGWTFIDLMGMEAVRQICTDFGKLNLQVFLASVQPGIMSKLVKVGVVTSRDSDEESLATVFSSVRFAVEAAKRSDRHKPFVTSA</sequence>
<proteinExistence type="evidence at transcript level"/>
<dbReference type="Gene3D" id="3.30.750.24">
    <property type="entry name" value="STAS domain"/>
    <property type="match status" value="1"/>
</dbReference>
<dbReference type="PROSITE" id="PS50801">
    <property type="entry name" value="STAS"/>
    <property type="match status" value="1"/>
</dbReference>
<feature type="transmembrane region" description="Helical" evidence="6">
    <location>
        <begin position="118"/>
        <end position="138"/>
    </location>
</feature>
<dbReference type="CDD" id="cd07042">
    <property type="entry name" value="STAS_SulP_like_sulfate_transporter"/>
    <property type="match status" value="1"/>
</dbReference>
<dbReference type="EMBL" id="LR790329">
    <property type="protein sequence ID" value="CAB3266191.1"/>
    <property type="molecule type" value="mRNA"/>
</dbReference>
<name>A0A6F9DSP1_9ASCI</name>
<comment type="subcellular location">
    <subcellularLocation>
        <location evidence="1">Membrane</location>
        <topology evidence="1">Multi-pass membrane protein</topology>
    </subcellularLocation>
</comment>
<gene>
    <name evidence="8" type="primary">Slc26a1</name>
</gene>
<dbReference type="SUPFAM" id="SSF52091">
    <property type="entry name" value="SpoIIaa-like"/>
    <property type="match status" value="1"/>
</dbReference>
<reference evidence="8" key="1">
    <citation type="submission" date="2020-04" db="EMBL/GenBank/DDBJ databases">
        <authorList>
            <person name="Neveu A P."/>
        </authorList>
    </citation>
    <scope>NUCLEOTIDE SEQUENCE</scope>
    <source>
        <tissue evidence="8">Whole embryo</tissue>
    </source>
</reference>
<evidence type="ECO:0000313" key="8">
    <source>
        <dbReference type="EMBL" id="CAB3266191.1"/>
    </source>
</evidence>
<keyword evidence="2 6" id="KW-0812">Transmembrane</keyword>
<dbReference type="PANTHER" id="PTHR11814">
    <property type="entry name" value="SULFATE TRANSPORTER"/>
    <property type="match status" value="1"/>
</dbReference>
<dbReference type="Pfam" id="PF01740">
    <property type="entry name" value="STAS"/>
    <property type="match status" value="1"/>
</dbReference>
<feature type="transmembrane region" description="Helical" evidence="6">
    <location>
        <begin position="189"/>
        <end position="209"/>
    </location>
</feature>
<feature type="transmembrane region" description="Helical" evidence="6">
    <location>
        <begin position="483"/>
        <end position="515"/>
    </location>
</feature>
<feature type="transmembrane region" description="Helical" evidence="6">
    <location>
        <begin position="83"/>
        <end position="106"/>
    </location>
</feature>
<feature type="transmembrane region" description="Helical" evidence="6">
    <location>
        <begin position="433"/>
        <end position="462"/>
    </location>
</feature>
<evidence type="ECO:0000256" key="4">
    <source>
        <dbReference type="ARBA" id="ARBA00023136"/>
    </source>
</evidence>
<dbReference type="NCBIfam" id="TIGR00815">
    <property type="entry name" value="sulP"/>
    <property type="match status" value="1"/>
</dbReference>
<evidence type="ECO:0000256" key="5">
    <source>
        <dbReference type="SAM" id="MobiDB-lite"/>
    </source>
</evidence>
<evidence type="ECO:0000259" key="7">
    <source>
        <dbReference type="PROSITE" id="PS50801"/>
    </source>
</evidence>
<feature type="transmembrane region" description="Helical" evidence="6">
    <location>
        <begin position="221"/>
        <end position="243"/>
    </location>
</feature>
<accession>A0A6F9DSP1</accession>
<keyword evidence="3 6" id="KW-1133">Transmembrane helix</keyword>
<feature type="compositionally biased region" description="Basic and acidic residues" evidence="5">
    <location>
        <begin position="649"/>
        <end position="661"/>
    </location>
</feature>
<feature type="domain" description="STAS" evidence="7">
    <location>
        <begin position="539"/>
        <end position="763"/>
    </location>
</feature>
<dbReference type="InterPro" id="IPR001902">
    <property type="entry name" value="SLC26A/SulP_fam"/>
</dbReference>
<evidence type="ECO:0000256" key="3">
    <source>
        <dbReference type="ARBA" id="ARBA00022989"/>
    </source>
</evidence>
<dbReference type="InterPro" id="IPR036513">
    <property type="entry name" value="STAS_dom_sf"/>
</dbReference>
<organism evidence="8">
    <name type="scientific">Phallusia mammillata</name>
    <dbReference type="NCBI Taxonomy" id="59560"/>
    <lineage>
        <taxon>Eukaryota</taxon>
        <taxon>Metazoa</taxon>
        <taxon>Chordata</taxon>
        <taxon>Tunicata</taxon>
        <taxon>Ascidiacea</taxon>
        <taxon>Phlebobranchia</taxon>
        <taxon>Ascidiidae</taxon>
        <taxon>Phallusia</taxon>
    </lineage>
</organism>
<dbReference type="InterPro" id="IPR002645">
    <property type="entry name" value="STAS_dom"/>
</dbReference>
<dbReference type="AlphaFoldDB" id="A0A6F9DSP1"/>
<feature type="transmembrane region" description="Helical" evidence="6">
    <location>
        <begin position="302"/>
        <end position="321"/>
    </location>
</feature>
<feature type="compositionally biased region" description="Polar residues" evidence="5">
    <location>
        <begin position="624"/>
        <end position="646"/>
    </location>
</feature>
<evidence type="ECO:0000256" key="6">
    <source>
        <dbReference type="SAM" id="Phobius"/>
    </source>
</evidence>
<dbReference type="Pfam" id="PF00916">
    <property type="entry name" value="Sulfate_transp"/>
    <property type="match status" value="1"/>
</dbReference>
<evidence type="ECO:0000256" key="1">
    <source>
        <dbReference type="ARBA" id="ARBA00004141"/>
    </source>
</evidence>
<feature type="region of interest" description="Disordered" evidence="5">
    <location>
        <begin position="623"/>
        <end position="677"/>
    </location>
</feature>
<dbReference type="GO" id="GO:0055085">
    <property type="term" value="P:transmembrane transport"/>
    <property type="evidence" value="ECO:0007669"/>
    <property type="project" value="InterPro"/>
</dbReference>